<dbReference type="Proteomes" id="UP001175271">
    <property type="component" value="Unassembled WGS sequence"/>
</dbReference>
<feature type="region of interest" description="Disordered" evidence="3">
    <location>
        <begin position="389"/>
        <end position="460"/>
    </location>
</feature>
<comment type="caution">
    <text evidence="5">The sequence shown here is derived from an EMBL/GenBank/DDBJ whole genome shotgun (WGS) entry which is preliminary data.</text>
</comment>
<organism evidence="5 6">
    <name type="scientific">Steinernema hermaphroditum</name>
    <dbReference type="NCBI Taxonomy" id="289476"/>
    <lineage>
        <taxon>Eukaryota</taxon>
        <taxon>Metazoa</taxon>
        <taxon>Ecdysozoa</taxon>
        <taxon>Nematoda</taxon>
        <taxon>Chromadorea</taxon>
        <taxon>Rhabditida</taxon>
        <taxon>Tylenchina</taxon>
        <taxon>Panagrolaimomorpha</taxon>
        <taxon>Strongyloidoidea</taxon>
        <taxon>Steinernematidae</taxon>
        <taxon>Steinernema</taxon>
    </lineage>
</organism>
<feature type="DNA-binding region" description="Fork-head" evidence="2">
    <location>
        <begin position="47"/>
        <end position="108"/>
    </location>
</feature>
<dbReference type="Gene3D" id="1.10.10.10">
    <property type="entry name" value="Winged helix-like DNA-binding domain superfamily/Winged helix DNA-binding domain"/>
    <property type="match status" value="1"/>
</dbReference>
<dbReference type="AlphaFoldDB" id="A0AA39LNI6"/>
<feature type="compositionally biased region" description="Polar residues" evidence="3">
    <location>
        <begin position="410"/>
        <end position="435"/>
    </location>
</feature>
<keyword evidence="6" id="KW-1185">Reference proteome</keyword>
<feature type="compositionally biased region" description="Low complexity" evidence="3">
    <location>
        <begin position="497"/>
        <end position="511"/>
    </location>
</feature>
<evidence type="ECO:0000313" key="5">
    <source>
        <dbReference type="EMBL" id="KAK0403625.1"/>
    </source>
</evidence>
<evidence type="ECO:0000313" key="6">
    <source>
        <dbReference type="Proteomes" id="UP001175271"/>
    </source>
</evidence>
<dbReference type="GO" id="GO:0043565">
    <property type="term" value="F:sequence-specific DNA binding"/>
    <property type="evidence" value="ECO:0007669"/>
    <property type="project" value="InterPro"/>
</dbReference>
<evidence type="ECO:0000259" key="4">
    <source>
        <dbReference type="PROSITE" id="PS50039"/>
    </source>
</evidence>
<reference evidence="5" key="1">
    <citation type="submission" date="2023-06" db="EMBL/GenBank/DDBJ databases">
        <title>Genomic analysis of the entomopathogenic nematode Steinernema hermaphroditum.</title>
        <authorList>
            <person name="Schwarz E.M."/>
            <person name="Heppert J.K."/>
            <person name="Baniya A."/>
            <person name="Schwartz H.T."/>
            <person name="Tan C.-H."/>
            <person name="Antoshechkin I."/>
            <person name="Sternberg P.W."/>
            <person name="Goodrich-Blair H."/>
            <person name="Dillman A.R."/>
        </authorList>
    </citation>
    <scope>NUCLEOTIDE SEQUENCE</scope>
    <source>
        <strain evidence="5">PS9179</strain>
        <tissue evidence="5">Whole animal</tissue>
    </source>
</reference>
<evidence type="ECO:0000256" key="3">
    <source>
        <dbReference type="SAM" id="MobiDB-lite"/>
    </source>
</evidence>
<dbReference type="SUPFAM" id="SSF46785">
    <property type="entry name" value="Winged helix' DNA-binding domain"/>
    <property type="match status" value="1"/>
</dbReference>
<dbReference type="Pfam" id="PF00250">
    <property type="entry name" value="Forkhead"/>
    <property type="match status" value="1"/>
</dbReference>
<protein>
    <recommendedName>
        <fullName evidence="4">Fork-head domain-containing protein</fullName>
    </recommendedName>
</protein>
<feature type="region of interest" description="Disordered" evidence="3">
    <location>
        <begin position="215"/>
        <end position="235"/>
    </location>
</feature>
<dbReference type="PROSITE" id="PS50039">
    <property type="entry name" value="FORK_HEAD_3"/>
    <property type="match status" value="1"/>
</dbReference>
<proteinExistence type="predicted"/>
<dbReference type="SMART" id="SM00339">
    <property type="entry name" value="FH"/>
    <property type="match status" value="1"/>
</dbReference>
<accession>A0AA39LNI6</accession>
<dbReference type="InterPro" id="IPR036388">
    <property type="entry name" value="WH-like_DNA-bd_sf"/>
</dbReference>
<name>A0AA39LNI6_9BILA</name>
<sequence length="596" mass="66991">MQTRQIPVHTPIAPIFHPSHRYVRPIQRASVRASPIPSPVDPEMVAQSGLSYAALNAFAILHSPDGTITNTGAYQFYETYFPGLTSAKDTWKQSVRHNFCTTKYFVKIQDGVYRLTTDPIQIAKFKKSVEKRCTEENLELTKRDMTNTDALQSILDRFMKWANRAPVVMLTPPSDVEGDRRLAPRKAAKRKADAMDANEVQILRNMNIPVREATPNPQMMPQSPHTPQTPPAPYGYGQQAYQQPKPQVVYQALPNQHPAQQRSPYPVQYYGYPQGYQYATPQPAPSQMGAAMPVSPQMYQHPQYQNYYQPPAQVPAQMPRRQPHPQAHYQQHPQMQPAPKMMRMVSGAQMQNPQQGVVYRKMPNGEIRPVQVVSNARQVMQSGMFYQVPGQRPVQAPTPQAQPGPVRQAPIQNTPRPTSAKTDTSPILPQKQPNSPLLMETPQPQVRPTPPKTPQVPVSAPVQPKAPVVEAPQVVPKSEVIQLAPTPVQQAPPAPKPQQVSCPEPVQVQTPEPEPVEELTPENENDVFKIYDNLVPYDPIEPWTFTKTADYLDPEEYKGGMHPILGIPSWRVEDLEGKDDDFWNQPQTLITGYCGL</sequence>
<feature type="compositionally biased region" description="Pro residues" evidence="3">
    <location>
        <begin position="445"/>
        <end position="454"/>
    </location>
</feature>
<keyword evidence="2" id="KW-0539">Nucleus</keyword>
<feature type="compositionally biased region" description="Polar residues" evidence="3">
    <location>
        <begin position="215"/>
        <end position="226"/>
    </location>
</feature>
<dbReference type="GO" id="GO:0005634">
    <property type="term" value="C:nucleus"/>
    <property type="evidence" value="ECO:0007669"/>
    <property type="project" value="UniProtKB-SubCell"/>
</dbReference>
<dbReference type="GO" id="GO:0003700">
    <property type="term" value="F:DNA-binding transcription factor activity"/>
    <property type="evidence" value="ECO:0007669"/>
    <property type="project" value="InterPro"/>
</dbReference>
<feature type="region of interest" description="Disordered" evidence="3">
    <location>
        <begin position="488"/>
        <end position="520"/>
    </location>
</feature>
<evidence type="ECO:0000256" key="2">
    <source>
        <dbReference type="PROSITE-ProRule" id="PRU00089"/>
    </source>
</evidence>
<feature type="domain" description="Fork-head" evidence="4">
    <location>
        <begin position="47"/>
        <end position="108"/>
    </location>
</feature>
<dbReference type="InterPro" id="IPR036390">
    <property type="entry name" value="WH_DNA-bd_sf"/>
</dbReference>
<keyword evidence="1 2" id="KW-0238">DNA-binding</keyword>
<evidence type="ECO:0000256" key="1">
    <source>
        <dbReference type="ARBA" id="ARBA00023125"/>
    </source>
</evidence>
<gene>
    <name evidence="5" type="ORF">QR680_017038</name>
</gene>
<dbReference type="EMBL" id="JAUCMV010000004">
    <property type="protein sequence ID" value="KAK0403625.1"/>
    <property type="molecule type" value="Genomic_DNA"/>
</dbReference>
<dbReference type="InterPro" id="IPR001766">
    <property type="entry name" value="Fork_head_dom"/>
</dbReference>
<comment type="subcellular location">
    <subcellularLocation>
        <location evidence="2">Nucleus</location>
    </subcellularLocation>
</comment>